<dbReference type="PANTHER" id="PTHR47759">
    <property type="entry name" value="OS04G0509100 PROTEIN"/>
    <property type="match status" value="1"/>
</dbReference>
<name>A0A2J8AE59_9CHLO</name>
<dbReference type="CDD" id="cd00030">
    <property type="entry name" value="C2"/>
    <property type="match status" value="1"/>
</dbReference>
<dbReference type="SUPFAM" id="SSF49562">
    <property type="entry name" value="C2 domain (Calcium/lipid-binding domain, CaLB)"/>
    <property type="match status" value="1"/>
</dbReference>
<protein>
    <recommendedName>
        <fullName evidence="1">C2 domain-containing protein</fullName>
    </recommendedName>
</protein>
<feature type="domain" description="C2" evidence="1">
    <location>
        <begin position="69"/>
        <end position="199"/>
    </location>
</feature>
<dbReference type="AlphaFoldDB" id="A0A2J8AE59"/>
<dbReference type="InterPro" id="IPR035892">
    <property type="entry name" value="C2_domain_sf"/>
</dbReference>
<accession>A0A2J8AE59</accession>
<dbReference type="SUPFAM" id="SSF53474">
    <property type="entry name" value="alpha/beta-Hydrolases"/>
    <property type="match status" value="1"/>
</dbReference>
<dbReference type="EMBL" id="PGGS01000046">
    <property type="protein sequence ID" value="PNH10811.1"/>
    <property type="molecule type" value="Genomic_DNA"/>
</dbReference>
<dbReference type="PROSITE" id="PS50004">
    <property type="entry name" value="C2"/>
    <property type="match status" value="1"/>
</dbReference>
<evidence type="ECO:0000313" key="2">
    <source>
        <dbReference type="EMBL" id="PNH10811.1"/>
    </source>
</evidence>
<dbReference type="Pfam" id="PF00168">
    <property type="entry name" value="C2"/>
    <property type="match status" value="1"/>
</dbReference>
<dbReference type="InterPro" id="IPR029058">
    <property type="entry name" value="AB_hydrolase_fold"/>
</dbReference>
<comment type="caution">
    <text evidence="2">The sequence shown here is derived from an EMBL/GenBank/DDBJ whole genome shotgun (WGS) entry which is preliminary data.</text>
</comment>
<proteinExistence type="predicted"/>
<dbReference type="Gene3D" id="2.60.40.150">
    <property type="entry name" value="C2 domain"/>
    <property type="match status" value="1"/>
</dbReference>
<dbReference type="PANTHER" id="PTHR47759:SF2">
    <property type="entry name" value="TRIGLYCERIDE LIPASE"/>
    <property type="match status" value="1"/>
</dbReference>
<sequence>MPNLPNGVETVRPLAAVAGSLGLAKITNQAAPRPEFDLPLAVVLASAAFEAYLQPKDGNGFQKCTVKDGSTTTYFDTSLLTGRYAGVLEVELVRASNLRGRDYSTFSDPYAIISTSLSDPNAVGSTTSCSFRTTTVPNSLNPEWQETHRVCIRCTASAGPGAVTGATVEVHCRFLSFANAADLAKLEAFATQRWTPAPVLAGLQAAEGRWGWRWWQQRFRSCGRRCWPARGAAVASAAPDGPTAALPEGKQVPTTWASLEAQLGRTGAGLTPVAFLESKKTETQVWLYRNVERREVVIAFRGTELAKWKDIATDIRVSPTPRLEPLDDSADAPISARKVRYAICRVGAHGLFAAYDSVQQSLYMLLDAVTVPAPGTMPWTPSHAQQAIYGAPRVGNEPFVEEYDRLVRNTWRVINTDDIVPSVPSLLGYRHVGHAVQLDEQGEVRVIHKTVGEVGEQAGRWDEDYTKVPEGGLEIGLLEALLTGAGVKEHMQTSYLASLQLAVDAAAAQAAVHGKVQMRIPYYH</sequence>
<dbReference type="Proteomes" id="UP000236333">
    <property type="component" value="Unassembled WGS sequence"/>
</dbReference>
<dbReference type="Gene3D" id="3.40.50.1820">
    <property type="entry name" value="alpha/beta hydrolase"/>
    <property type="match status" value="2"/>
</dbReference>
<reference evidence="2 3" key="1">
    <citation type="journal article" date="2017" name="Mol. Biol. Evol.">
        <title>The 4-celled Tetrabaena socialis nuclear genome reveals the essential components for genetic control of cell number at the origin of multicellularity in the volvocine lineage.</title>
        <authorList>
            <person name="Featherston J."/>
            <person name="Arakaki Y."/>
            <person name="Hanschen E.R."/>
            <person name="Ferris P.J."/>
            <person name="Michod R.E."/>
            <person name="Olson B.J.S.C."/>
            <person name="Nozaki H."/>
            <person name="Durand P.M."/>
        </authorList>
    </citation>
    <scope>NUCLEOTIDE SEQUENCE [LARGE SCALE GENOMIC DNA]</scope>
    <source>
        <strain evidence="2 3">NIES-571</strain>
    </source>
</reference>
<dbReference type="InterPro" id="IPR002921">
    <property type="entry name" value="Fungal_lipase-type"/>
</dbReference>
<dbReference type="Pfam" id="PF01764">
    <property type="entry name" value="Lipase_3"/>
    <property type="match status" value="1"/>
</dbReference>
<organism evidence="2 3">
    <name type="scientific">Tetrabaena socialis</name>
    <dbReference type="NCBI Taxonomy" id="47790"/>
    <lineage>
        <taxon>Eukaryota</taxon>
        <taxon>Viridiplantae</taxon>
        <taxon>Chlorophyta</taxon>
        <taxon>core chlorophytes</taxon>
        <taxon>Chlorophyceae</taxon>
        <taxon>CS clade</taxon>
        <taxon>Chlamydomonadales</taxon>
        <taxon>Tetrabaenaceae</taxon>
        <taxon>Tetrabaena</taxon>
    </lineage>
</organism>
<evidence type="ECO:0000259" key="1">
    <source>
        <dbReference type="PROSITE" id="PS50004"/>
    </source>
</evidence>
<dbReference type="OrthoDB" id="430884at2759"/>
<keyword evidence="3" id="KW-1185">Reference proteome</keyword>
<dbReference type="GO" id="GO:0006629">
    <property type="term" value="P:lipid metabolic process"/>
    <property type="evidence" value="ECO:0007669"/>
    <property type="project" value="InterPro"/>
</dbReference>
<gene>
    <name evidence="2" type="ORF">TSOC_002413</name>
</gene>
<evidence type="ECO:0000313" key="3">
    <source>
        <dbReference type="Proteomes" id="UP000236333"/>
    </source>
</evidence>
<dbReference type="InterPro" id="IPR000008">
    <property type="entry name" value="C2_dom"/>
</dbReference>
<dbReference type="SMART" id="SM00239">
    <property type="entry name" value="C2"/>
    <property type="match status" value="1"/>
</dbReference>